<dbReference type="AlphaFoldDB" id="A0A6L2R6M2"/>
<dbReference type="PROSITE" id="PS51257">
    <property type="entry name" value="PROKAR_LIPOPROTEIN"/>
    <property type="match status" value="1"/>
</dbReference>
<dbReference type="EMBL" id="BLLL01000010">
    <property type="protein sequence ID" value="GFH63200.1"/>
    <property type="molecule type" value="Genomic_DNA"/>
</dbReference>
<organism evidence="3 4">
    <name type="scientific">Candidatus Desulfovibrio kirbyi</name>
    <dbReference type="NCBI Taxonomy" id="2696086"/>
    <lineage>
        <taxon>Bacteria</taxon>
        <taxon>Pseudomonadati</taxon>
        <taxon>Thermodesulfobacteriota</taxon>
        <taxon>Desulfovibrionia</taxon>
        <taxon>Desulfovibrionales</taxon>
        <taxon>Desulfovibrionaceae</taxon>
        <taxon>Desulfovibrio</taxon>
    </lineage>
</organism>
<feature type="chain" id="PRO_5026863717" description="Lipoprotein" evidence="2">
    <location>
        <begin position="22"/>
        <end position="144"/>
    </location>
</feature>
<evidence type="ECO:0000313" key="3">
    <source>
        <dbReference type="EMBL" id="GFH63200.1"/>
    </source>
</evidence>
<protein>
    <recommendedName>
        <fullName evidence="5">Lipoprotein</fullName>
    </recommendedName>
</protein>
<feature type="region of interest" description="Disordered" evidence="1">
    <location>
        <begin position="120"/>
        <end position="144"/>
    </location>
</feature>
<evidence type="ECO:0008006" key="5">
    <source>
        <dbReference type="Google" id="ProtNLM"/>
    </source>
</evidence>
<reference evidence="3 4" key="1">
    <citation type="journal article" date="2020" name="ISME J.">
        <title>Parallel Reductive Genome Evolution in Desulfovibrio Ectosymbionts Independently Acquired by Trichonympha Protists in the Termite Gut.</title>
        <authorList>
            <person name="Takeuchi M."/>
            <person name="Kuwahara H."/>
            <person name="Murakami T."/>
            <person name="Takahashi K."/>
            <person name="Kajitani R."/>
            <person name="Toyoda A."/>
            <person name="Itoh T."/>
            <person name="Ohkuma M."/>
            <person name="Hongoh Y."/>
        </authorList>
    </citation>
    <scope>NUCLEOTIDE SEQUENCE [LARGE SCALE GENOMIC DNA]</scope>
    <source>
        <strain evidence="3">ZnDsv-02</strain>
    </source>
</reference>
<accession>A0A6L2R6M2</accession>
<dbReference type="Proteomes" id="UP000505077">
    <property type="component" value="Unassembled WGS sequence"/>
</dbReference>
<proteinExistence type="predicted"/>
<evidence type="ECO:0000256" key="1">
    <source>
        <dbReference type="SAM" id="MobiDB-lite"/>
    </source>
</evidence>
<evidence type="ECO:0000313" key="4">
    <source>
        <dbReference type="Proteomes" id="UP000505077"/>
    </source>
</evidence>
<keyword evidence="2" id="KW-0732">Signal</keyword>
<feature type="signal peptide" evidence="2">
    <location>
        <begin position="1"/>
        <end position="21"/>
    </location>
</feature>
<name>A0A6L2R6M2_9BACT</name>
<evidence type="ECO:0000256" key="2">
    <source>
        <dbReference type="SAM" id="SignalP"/>
    </source>
</evidence>
<comment type="caution">
    <text evidence="3">The sequence shown here is derived from an EMBL/GenBank/DDBJ whole genome shotgun (WGS) entry which is preliminary data.</text>
</comment>
<gene>
    <name evidence="3" type="ORF">ZNDK_0971</name>
</gene>
<sequence length="144" mass="15440">MRRLIYVPLVMLLAGCSVGMAMSGKKDPQLGAIRVGATRGEIELHLGAPVEIREENGHRFDVYAYEIGNEPSAGRAIGHGVMDALTLGLWEVVGTPVEGFQGDKKYLSVVYDDNDVATRIGSIAPPPKKKQEQKTDDAATMGTG</sequence>